<keyword evidence="4" id="KW-1185">Reference proteome</keyword>
<dbReference type="RefSeq" id="WP_394085404.1">
    <property type="nucleotide sequence ID" value="NZ_JBAFWJ010000003.1"/>
</dbReference>
<keyword evidence="1" id="KW-0812">Transmembrane</keyword>
<organism evidence="3 4">
    <name type="scientific">Xanthobacter agilis</name>
    <dbReference type="NCBI Taxonomy" id="47492"/>
    <lineage>
        <taxon>Bacteria</taxon>
        <taxon>Pseudomonadati</taxon>
        <taxon>Pseudomonadota</taxon>
        <taxon>Alphaproteobacteria</taxon>
        <taxon>Hyphomicrobiales</taxon>
        <taxon>Xanthobacteraceae</taxon>
        <taxon>Xanthobacter</taxon>
    </lineage>
</organism>
<protein>
    <submittedName>
        <fullName evidence="3">Sensor c-di-GMP phosphodiesterase-like protein</fullName>
    </submittedName>
</protein>
<evidence type="ECO:0000259" key="2">
    <source>
        <dbReference type="PROSITE" id="PS50883"/>
    </source>
</evidence>
<evidence type="ECO:0000313" key="4">
    <source>
        <dbReference type="Proteomes" id="UP001241747"/>
    </source>
</evidence>
<dbReference type="EMBL" id="JAUSVY010000002">
    <property type="protein sequence ID" value="MDQ0504361.1"/>
    <property type="molecule type" value="Genomic_DNA"/>
</dbReference>
<keyword evidence="1" id="KW-0472">Membrane</keyword>
<dbReference type="SMART" id="SM00052">
    <property type="entry name" value="EAL"/>
    <property type="match status" value="1"/>
</dbReference>
<reference evidence="3 4" key="1">
    <citation type="submission" date="2023-07" db="EMBL/GenBank/DDBJ databases">
        <title>Genomic Encyclopedia of Type Strains, Phase IV (KMG-IV): sequencing the most valuable type-strain genomes for metagenomic binning, comparative biology and taxonomic classification.</title>
        <authorList>
            <person name="Goeker M."/>
        </authorList>
    </citation>
    <scope>NUCLEOTIDE SEQUENCE [LARGE SCALE GENOMIC DNA]</scope>
    <source>
        <strain evidence="3 4">DSM 3770</strain>
    </source>
</reference>
<gene>
    <name evidence="3" type="ORF">QOZ94_001135</name>
</gene>
<proteinExistence type="predicted"/>
<dbReference type="CDD" id="cd01948">
    <property type="entry name" value="EAL"/>
    <property type="match status" value="1"/>
</dbReference>
<accession>A0ABU0LB47</accession>
<dbReference type="InterPro" id="IPR001633">
    <property type="entry name" value="EAL_dom"/>
</dbReference>
<dbReference type="InterPro" id="IPR035919">
    <property type="entry name" value="EAL_sf"/>
</dbReference>
<dbReference type="Proteomes" id="UP001241747">
    <property type="component" value="Unassembled WGS sequence"/>
</dbReference>
<name>A0ABU0LB47_XANAG</name>
<dbReference type="Pfam" id="PF00563">
    <property type="entry name" value="EAL"/>
    <property type="match status" value="1"/>
</dbReference>
<dbReference type="PANTHER" id="PTHR33121:SF79">
    <property type="entry name" value="CYCLIC DI-GMP PHOSPHODIESTERASE PDED-RELATED"/>
    <property type="match status" value="1"/>
</dbReference>
<dbReference type="InterPro" id="IPR050706">
    <property type="entry name" value="Cyclic-di-GMP_PDE-like"/>
</dbReference>
<dbReference type="PANTHER" id="PTHR33121">
    <property type="entry name" value="CYCLIC DI-GMP PHOSPHODIESTERASE PDEF"/>
    <property type="match status" value="1"/>
</dbReference>
<dbReference type="SUPFAM" id="SSF141868">
    <property type="entry name" value="EAL domain-like"/>
    <property type="match status" value="1"/>
</dbReference>
<evidence type="ECO:0000256" key="1">
    <source>
        <dbReference type="SAM" id="Phobius"/>
    </source>
</evidence>
<feature type="transmembrane region" description="Helical" evidence="1">
    <location>
        <begin position="95"/>
        <end position="115"/>
    </location>
</feature>
<feature type="domain" description="EAL" evidence="2">
    <location>
        <begin position="342"/>
        <end position="598"/>
    </location>
</feature>
<sequence>MNGSAGLVRDCHQCRELGRRARRRALHEMRAGSRFRRRLPGAGAIAKARTAKARFQLVRLFGGCKITTSVACEAGMMSADNSLWRRQFLSRTLELAVPGVFLATLVLVSLVYLALDFHRAYRAFQDRYEGQAQGLAAWVNRYFDHTNQIIRGTLPLQQDLCAPESRSSLDRGLAGLPVSQVQIWSPQGLSCTWQPQRTLYYLKSCASELQDAAVEVPITLDDRRRLLVRLDAACLFSALVPQDGNRPAAYLVPWVRENNRIALDAPLPRETGRAAGAWALPFVPENVVVSAPAADWPVAVMLHVPNAQLTQEWMSTMPLQASLIGVLGLALWFGPMALLRRHLSIEGQVKAALRRGDFFLAYLPTVELSSLDWIGAEALLRWRHARHGVLMPTAFIPWIEQSPLIHDTTRWVMIQVAQDMRRITIRRQAFSVALNVPPHQLADRRLLDVADEAFGTAPRALDRVILELTERQEGDFSSPRVQEVMQGLRERGAQFAIDDFGVGFSNLSLLQQVYVDFVKIDRSFLRSDEQEWERGEMNMLEAVVHLVRKLGTVIIVEGVETEAQLARVQRCGVGFAQGFLFSRPIELEELLAKLGRAAARAQSA</sequence>
<dbReference type="Gene3D" id="3.20.20.450">
    <property type="entry name" value="EAL domain"/>
    <property type="match status" value="1"/>
</dbReference>
<keyword evidence="1" id="KW-1133">Transmembrane helix</keyword>
<evidence type="ECO:0000313" key="3">
    <source>
        <dbReference type="EMBL" id="MDQ0504361.1"/>
    </source>
</evidence>
<dbReference type="PROSITE" id="PS50883">
    <property type="entry name" value="EAL"/>
    <property type="match status" value="1"/>
</dbReference>
<comment type="caution">
    <text evidence="3">The sequence shown here is derived from an EMBL/GenBank/DDBJ whole genome shotgun (WGS) entry which is preliminary data.</text>
</comment>